<evidence type="ECO:0000259" key="7">
    <source>
        <dbReference type="PROSITE" id="PS50929"/>
    </source>
</evidence>
<keyword evidence="5" id="KW-1133">Transmembrane helix</keyword>
<dbReference type="GO" id="GO:0016020">
    <property type="term" value="C:membrane"/>
    <property type="evidence" value="ECO:0007669"/>
    <property type="project" value="InterPro"/>
</dbReference>
<protein>
    <submittedName>
        <fullName evidence="8">ATP-binding cassette sub-family C member 8-like protein</fullName>
    </submittedName>
</protein>
<dbReference type="InterPro" id="IPR050173">
    <property type="entry name" value="ABC_transporter_C-like"/>
</dbReference>
<proteinExistence type="predicted"/>
<evidence type="ECO:0000313" key="9">
    <source>
        <dbReference type="Proteomes" id="UP000290572"/>
    </source>
</evidence>
<keyword evidence="4 8" id="KW-0067">ATP-binding</keyword>
<dbReference type="SUPFAM" id="SSF90123">
    <property type="entry name" value="ABC transporter transmembrane region"/>
    <property type="match status" value="1"/>
</dbReference>
<dbReference type="Proteomes" id="UP000290572">
    <property type="component" value="Unassembled WGS sequence"/>
</dbReference>
<keyword evidence="1" id="KW-0813">Transport</keyword>
<evidence type="ECO:0000256" key="3">
    <source>
        <dbReference type="ARBA" id="ARBA00022741"/>
    </source>
</evidence>
<dbReference type="Pfam" id="PF00664">
    <property type="entry name" value="ABC_membrane"/>
    <property type="match status" value="1"/>
</dbReference>
<evidence type="ECO:0000256" key="2">
    <source>
        <dbReference type="ARBA" id="ARBA00022692"/>
    </source>
</evidence>
<evidence type="ECO:0000256" key="5">
    <source>
        <dbReference type="ARBA" id="ARBA00022989"/>
    </source>
</evidence>
<reference evidence="8 9" key="1">
    <citation type="submission" date="2018-03" db="EMBL/GenBank/DDBJ databases">
        <title>Draft genome sequence of Rohu Carp (Labeo rohita).</title>
        <authorList>
            <person name="Das P."/>
            <person name="Kushwaha B."/>
            <person name="Joshi C.G."/>
            <person name="Kumar D."/>
            <person name="Nagpure N.S."/>
            <person name="Sahoo L."/>
            <person name="Das S.P."/>
            <person name="Bit A."/>
            <person name="Patnaik S."/>
            <person name="Meher P.K."/>
            <person name="Jayasankar P."/>
            <person name="Koringa P.G."/>
            <person name="Patel N.V."/>
            <person name="Hinsu A.T."/>
            <person name="Kumar R."/>
            <person name="Pandey M."/>
            <person name="Agarwal S."/>
            <person name="Srivastava S."/>
            <person name="Singh M."/>
            <person name="Iquebal M.A."/>
            <person name="Jaiswal S."/>
            <person name="Angadi U.B."/>
            <person name="Kumar N."/>
            <person name="Raza M."/>
            <person name="Shah T.M."/>
            <person name="Rai A."/>
            <person name="Jena J.K."/>
        </authorList>
    </citation>
    <scope>NUCLEOTIDE SEQUENCE [LARGE SCALE GENOMIC DNA]</scope>
    <source>
        <strain evidence="8">DASCIFA01</strain>
        <tissue evidence="8">Testis</tissue>
    </source>
</reference>
<keyword evidence="6" id="KW-0472">Membrane</keyword>
<dbReference type="InterPro" id="IPR036640">
    <property type="entry name" value="ABC1_TM_sf"/>
</dbReference>
<keyword evidence="9" id="KW-1185">Reference proteome</keyword>
<dbReference type="AlphaFoldDB" id="A0A498NVF5"/>
<dbReference type="EMBL" id="QBIY01009052">
    <property type="protein sequence ID" value="RXN36150.1"/>
    <property type="molecule type" value="Genomic_DNA"/>
</dbReference>
<dbReference type="InterPro" id="IPR011527">
    <property type="entry name" value="ABC1_TM_dom"/>
</dbReference>
<evidence type="ECO:0000256" key="6">
    <source>
        <dbReference type="ARBA" id="ARBA00023136"/>
    </source>
</evidence>
<gene>
    <name evidence="8" type="ORF">ROHU_003195</name>
</gene>
<evidence type="ECO:0000256" key="4">
    <source>
        <dbReference type="ARBA" id="ARBA00022840"/>
    </source>
</evidence>
<sequence>MAPVQYFVATKLSDAQKSTLEYSSERLKKTNELLRGIKLLKLYAWEHIFCSSVEETRGKELTSLQTFALYTSISSKTSQLSLLPQIITGQSESSHVC</sequence>
<dbReference type="Gene3D" id="1.20.1560.10">
    <property type="entry name" value="ABC transporter type 1, transmembrane domain"/>
    <property type="match status" value="1"/>
</dbReference>
<keyword evidence="2" id="KW-0812">Transmembrane</keyword>
<organism evidence="8 9">
    <name type="scientific">Labeo rohita</name>
    <name type="common">Indian major carp</name>
    <name type="synonym">Cyprinus rohita</name>
    <dbReference type="NCBI Taxonomy" id="84645"/>
    <lineage>
        <taxon>Eukaryota</taxon>
        <taxon>Metazoa</taxon>
        <taxon>Chordata</taxon>
        <taxon>Craniata</taxon>
        <taxon>Vertebrata</taxon>
        <taxon>Euteleostomi</taxon>
        <taxon>Actinopterygii</taxon>
        <taxon>Neopterygii</taxon>
        <taxon>Teleostei</taxon>
        <taxon>Ostariophysi</taxon>
        <taxon>Cypriniformes</taxon>
        <taxon>Cyprinidae</taxon>
        <taxon>Labeoninae</taxon>
        <taxon>Labeonini</taxon>
        <taxon>Labeo</taxon>
    </lineage>
</organism>
<feature type="domain" description="ABC transmembrane type-1" evidence="7">
    <location>
        <begin position="1"/>
        <end position="80"/>
    </location>
</feature>
<keyword evidence="3" id="KW-0547">Nucleotide-binding</keyword>
<name>A0A498NVF5_LABRO</name>
<evidence type="ECO:0000313" key="8">
    <source>
        <dbReference type="EMBL" id="RXN36150.1"/>
    </source>
</evidence>
<dbReference type="PANTHER" id="PTHR24223">
    <property type="entry name" value="ATP-BINDING CASSETTE SUB-FAMILY C"/>
    <property type="match status" value="1"/>
</dbReference>
<dbReference type="GO" id="GO:0140359">
    <property type="term" value="F:ABC-type transporter activity"/>
    <property type="evidence" value="ECO:0007669"/>
    <property type="project" value="InterPro"/>
</dbReference>
<dbReference type="GO" id="GO:0005524">
    <property type="term" value="F:ATP binding"/>
    <property type="evidence" value="ECO:0007669"/>
    <property type="project" value="UniProtKB-KW"/>
</dbReference>
<accession>A0A498NVF5</accession>
<dbReference type="PROSITE" id="PS50929">
    <property type="entry name" value="ABC_TM1F"/>
    <property type="match status" value="1"/>
</dbReference>
<dbReference type="STRING" id="84645.A0A498NVF5"/>
<dbReference type="PANTHER" id="PTHR24223:SF187">
    <property type="entry name" value="ATP-BINDING CASSETTE SUB-FAMILY C MEMBER 8"/>
    <property type="match status" value="1"/>
</dbReference>
<comment type="caution">
    <text evidence="8">The sequence shown here is derived from an EMBL/GenBank/DDBJ whole genome shotgun (WGS) entry which is preliminary data.</text>
</comment>
<evidence type="ECO:0000256" key="1">
    <source>
        <dbReference type="ARBA" id="ARBA00022448"/>
    </source>
</evidence>